<evidence type="ECO:0000256" key="6">
    <source>
        <dbReference type="ARBA" id="ARBA00022840"/>
    </source>
</evidence>
<dbReference type="PROSITE" id="PS00154">
    <property type="entry name" value="ATPASE_E1_E2"/>
    <property type="match status" value="1"/>
</dbReference>
<keyword evidence="7" id="KW-1278">Translocase</keyword>
<feature type="transmembrane region" description="Helical" evidence="10">
    <location>
        <begin position="460"/>
        <end position="483"/>
    </location>
</feature>
<feature type="transmembrane region" description="Helical" evidence="10">
    <location>
        <begin position="115"/>
        <end position="133"/>
    </location>
</feature>
<dbReference type="InterPro" id="IPR036412">
    <property type="entry name" value="HAD-like_sf"/>
</dbReference>
<feature type="transmembrane region" description="Helical" evidence="10">
    <location>
        <begin position="795"/>
        <end position="818"/>
    </location>
</feature>
<dbReference type="InterPro" id="IPR001757">
    <property type="entry name" value="P_typ_ATPase"/>
</dbReference>
<dbReference type="SFLD" id="SFLDG00002">
    <property type="entry name" value="C1.7:_P-type_atpase_like"/>
    <property type="match status" value="1"/>
</dbReference>
<feature type="transmembrane region" description="Helical" evidence="10">
    <location>
        <begin position="223"/>
        <end position="240"/>
    </location>
</feature>
<dbReference type="InterPro" id="IPR018303">
    <property type="entry name" value="ATPase_P-typ_P_site"/>
</dbReference>
<dbReference type="PANTHER" id="PTHR43520:SF19">
    <property type="entry name" value="COPPER-TRANSPORTING ATPASE PAA2, CHLOROPLASTIC"/>
    <property type="match status" value="1"/>
</dbReference>
<evidence type="ECO:0000313" key="13">
    <source>
        <dbReference type="Proteomes" id="UP000249794"/>
    </source>
</evidence>
<dbReference type="SFLD" id="SFLDS00003">
    <property type="entry name" value="Haloacid_Dehalogenase"/>
    <property type="match status" value="1"/>
</dbReference>
<dbReference type="SUPFAM" id="SSF55008">
    <property type="entry name" value="HMA, heavy metal-associated domain"/>
    <property type="match status" value="1"/>
</dbReference>
<keyword evidence="3 10" id="KW-0812">Transmembrane</keyword>
<dbReference type="InterPro" id="IPR027256">
    <property type="entry name" value="P-typ_ATPase_IB"/>
</dbReference>
<proteinExistence type="inferred from homology"/>
<dbReference type="InterPro" id="IPR008250">
    <property type="entry name" value="ATPase_P-typ_transduc_dom_A_sf"/>
</dbReference>
<dbReference type="Pfam" id="PF00122">
    <property type="entry name" value="E1-E2_ATPase"/>
    <property type="match status" value="1"/>
</dbReference>
<dbReference type="SUPFAM" id="SSF56784">
    <property type="entry name" value="HAD-like"/>
    <property type="match status" value="1"/>
</dbReference>
<organism evidence="12 13">
    <name type="scientific">Phormidesmis priestleyi</name>
    <dbReference type="NCBI Taxonomy" id="268141"/>
    <lineage>
        <taxon>Bacteria</taxon>
        <taxon>Bacillati</taxon>
        <taxon>Cyanobacteriota</taxon>
        <taxon>Cyanophyceae</taxon>
        <taxon>Leptolyngbyales</taxon>
        <taxon>Leptolyngbyaceae</taxon>
        <taxon>Phormidesmis</taxon>
    </lineage>
</organism>
<dbReference type="Proteomes" id="UP000249794">
    <property type="component" value="Unassembled WGS sequence"/>
</dbReference>
<keyword evidence="9 10" id="KW-0472">Membrane</keyword>
<sequence>MAETATELTREPASELATETIVLDVEGMMCAGCVSTVEKKLAQCEGVIQARVNLVTEVAAVDCEAEADFAAIAQALTAAGYPSKLRTANAQSPLAAETEWLERKEQSQKNQTRQLAVATLLLILSTIGHLQHFAWTQALPSPNFGPLNVVTTLLVTVLTALWFHGALATLTLLFPARKILIDGFAGIRRGSPNMNTLVSLGALSAYFTSVAALVFPALGWECFFDEPVMLLSFILLGRTLEQRARFQAASSLRSLIALQPTFARLVPEPTSTAQTSETTGVQIPASQVQVGEWLCVLPSEKVPVDGVIAQGQTTVDESMLTGESLPVVKQIGDEVVAGSLNQTGAITLQVSRTGAETTLAQLIHLVETAQTRKAPIQGLADLISGYFTYGVLICAALTFSFWYFVGCSIWPDVAPTVMTSVHQGLHQGFHQAPMMPETMPDMPVEMVASKSWRLLVSLKLAIAVIVVACPCALGLATPTAILVGSGIGAERGLLIRGGDILEATRSLDTLVFDKTGTLTTGQPQVTDCIPLVSSLSQNQLLQIAATIESGTRHPLGIAIQKAAKLQNLDFLPAAAFSTEAGFGACARIDLTDSGYLSGYFNDEDALKDIPFFIGNLAWMQKNGFSVGSEPQSTADTLGQSGKTAVYIAQAQSPRPIIGLIGVADTLRPEALSTIEQLQDMGISIRILSGDSVAAAQAIARQINLPISQVQAEVTPQGKVDAVAALQSSHHCIGFVGDGINDAPALAQADVGIALNSGTEVAMETADIVLMGDALTDVIAAIQLSRNTFNKIRQNLLWAFAYNLICIPLAAGVLLPAFGLSLSPGLAGGLMALSSVTVVVNSLLLKTQRYQSE</sequence>
<keyword evidence="6 10" id="KW-0067">ATP-binding</keyword>
<dbReference type="SUPFAM" id="SSF81653">
    <property type="entry name" value="Calcium ATPase, transduction domain A"/>
    <property type="match status" value="1"/>
</dbReference>
<feature type="domain" description="HMA" evidence="11">
    <location>
        <begin position="19"/>
        <end position="84"/>
    </location>
</feature>
<dbReference type="InterPro" id="IPR023298">
    <property type="entry name" value="ATPase_P-typ_TM_dom_sf"/>
</dbReference>
<evidence type="ECO:0000313" key="12">
    <source>
        <dbReference type="EMBL" id="PZO58679.1"/>
    </source>
</evidence>
<dbReference type="InterPro" id="IPR023299">
    <property type="entry name" value="ATPase_P-typ_cyto_dom_N"/>
</dbReference>
<keyword evidence="8 10" id="KW-1133">Transmembrane helix</keyword>
<dbReference type="PROSITE" id="PS01047">
    <property type="entry name" value="HMA_1"/>
    <property type="match status" value="1"/>
</dbReference>
<feature type="transmembrane region" description="Helical" evidence="10">
    <location>
        <begin position="824"/>
        <end position="844"/>
    </location>
</feature>
<dbReference type="Gene3D" id="2.70.150.10">
    <property type="entry name" value="Calcium-transporting ATPase, cytoplasmic transduction domain A"/>
    <property type="match status" value="1"/>
</dbReference>
<dbReference type="GO" id="GO:0055070">
    <property type="term" value="P:copper ion homeostasis"/>
    <property type="evidence" value="ECO:0007669"/>
    <property type="project" value="TreeGrafter"/>
</dbReference>
<evidence type="ECO:0000256" key="9">
    <source>
        <dbReference type="ARBA" id="ARBA00023136"/>
    </source>
</evidence>
<dbReference type="InterPro" id="IPR044492">
    <property type="entry name" value="P_typ_ATPase_HD_dom"/>
</dbReference>
<dbReference type="Gene3D" id="3.30.70.100">
    <property type="match status" value="1"/>
</dbReference>
<dbReference type="Pfam" id="PF00702">
    <property type="entry name" value="Hydrolase"/>
    <property type="match status" value="1"/>
</dbReference>
<dbReference type="NCBIfam" id="TIGR01494">
    <property type="entry name" value="ATPase_P-type"/>
    <property type="match status" value="2"/>
</dbReference>
<keyword evidence="4 10" id="KW-0479">Metal-binding</keyword>
<dbReference type="PRINTS" id="PR00120">
    <property type="entry name" value="HATPASE"/>
</dbReference>
<dbReference type="CDD" id="cd00371">
    <property type="entry name" value="HMA"/>
    <property type="match status" value="1"/>
</dbReference>
<dbReference type="InterPro" id="IPR017969">
    <property type="entry name" value="Heavy-metal-associated_CS"/>
</dbReference>
<evidence type="ECO:0000256" key="5">
    <source>
        <dbReference type="ARBA" id="ARBA00022741"/>
    </source>
</evidence>
<dbReference type="InterPro" id="IPR036163">
    <property type="entry name" value="HMA_dom_sf"/>
</dbReference>
<gene>
    <name evidence="12" type="ORF">DCF15_04630</name>
</gene>
<dbReference type="FunFam" id="2.70.150.10:FF:000002">
    <property type="entry name" value="Copper-transporting ATPase 1, putative"/>
    <property type="match status" value="1"/>
</dbReference>
<reference evidence="12 13" key="2">
    <citation type="submission" date="2018-06" db="EMBL/GenBank/DDBJ databases">
        <title>Metagenomic assembly of (sub)arctic Cyanobacteria and their associated microbiome from non-axenic cultures.</title>
        <authorList>
            <person name="Baurain D."/>
        </authorList>
    </citation>
    <scope>NUCLEOTIDE SEQUENCE [LARGE SCALE GENOMIC DNA]</scope>
    <source>
        <strain evidence="12">ULC027bin1</strain>
    </source>
</reference>
<dbReference type="PANTHER" id="PTHR43520">
    <property type="entry name" value="ATP7, ISOFORM B"/>
    <property type="match status" value="1"/>
</dbReference>
<dbReference type="NCBIfam" id="TIGR01525">
    <property type="entry name" value="ATPase-IB_hvy"/>
    <property type="match status" value="1"/>
</dbReference>
<evidence type="ECO:0000256" key="10">
    <source>
        <dbReference type="RuleBase" id="RU362081"/>
    </source>
</evidence>
<dbReference type="CDD" id="cd02094">
    <property type="entry name" value="P-type_ATPase_Cu-like"/>
    <property type="match status" value="1"/>
</dbReference>
<dbReference type="Gene3D" id="3.40.50.1000">
    <property type="entry name" value="HAD superfamily/HAD-like"/>
    <property type="match status" value="1"/>
</dbReference>
<feature type="transmembrane region" description="Helical" evidence="10">
    <location>
        <begin position="386"/>
        <end position="405"/>
    </location>
</feature>
<evidence type="ECO:0000259" key="11">
    <source>
        <dbReference type="PROSITE" id="PS50846"/>
    </source>
</evidence>
<accession>A0A2W4XW27</accession>
<comment type="caution">
    <text evidence="12">The sequence shown here is derived from an EMBL/GenBank/DDBJ whole genome shotgun (WGS) entry which is preliminary data.</text>
</comment>
<dbReference type="GO" id="GO:0005524">
    <property type="term" value="F:ATP binding"/>
    <property type="evidence" value="ECO:0007669"/>
    <property type="project" value="UniProtKB-UniRule"/>
</dbReference>
<dbReference type="PRINTS" id="PR00119">
    <property type="entry name" value="CATATPASE"/>
</dbReference>
<dbReference type="InterPro" id="IPR006121">
    <property type="entry name" value="HMA_dom"/>
</dbReference>
<dbReference type="Pfam" id="PF00403">
    <property type="entry name" value="HMA"/>
    <property type="match status" value="1"/>
</dbReference>
<dbReference type="InterPro" id="IPR023214">
    <property type="entry name" value="HAD_sf"/>
</dbReference>
<keyword evidence="10" id="KW-1003">Cell membrane</keyword>
<dbReference type="GO" id="GO:0005507">
    <property type="term" value="F:copper ion binding"/>
    <property type="evidence" value="ECO:0007669"/>
    <property type="project" value="TreeGrafter"/>
</dbReference>
<feature type="transmembrane region" description="Helical" evidence="10">
    <location>
        <begin position="153"/>
        <end position="176"/>
    </location>
</feature>
<feature type="transmembrane region" description="Helical" evidence="10">
    <location>
        <begin position="197"/>
        <end position="217"/>
    </location>
</feature>
<dbReference type="Gene3D" id="3.40.1110.10">
    <property type="entry name" value="Calcium-transporting ATPase, cytoplasmic domain N"/>
    <property type="match status" value="1"/>
</dbReference>
<evidence type="ECO:0000256" key="4">
    <source>
        <dbReference type="ARBA" id="ARBA00022723"/>
    </source>
</evidence>
<evidence type="ECO:0000256" key="2">
    <source>
        <dbReference type="ARBA" id="ARBA00006024"/>
    </source>
</evidence>
<keyword evidence="5 10" id="KW-0547">Nucleotide-binding</keyword>
<dbReference type="SUPFAM" id="SSF81665">
    <property type="entry name" value="Calcium ATPase, transmembrane domain M"/>
    <property type="match status" value="1"/>
</dbReference>
<dbReference type="AlphaFoldDB" id="A0A2W4XW27"/>
<dbReference type="GO" id="GO:0005886">
    <property type="term" value="C:plasma membrane"/>
    <property type="evidence" value="ECO:0007669"/>
    <property type="project" value="UniProtKB-SubCell"/>
</dbReference>
<evidence type="ECO:0000256" key="1">
    <source>
        <dbReference type="ARBA" id="ARBA00004651"/>
    </source>
</evidence>
<dbReference type="PROSITE" id="PS50846">
    <property type="entry name" value="HMA_2"/>
    <property type="match status" value="1"/>
</dbReference>
<dbReference type="EMBL" id="QBMP01000029">
    <property type="protein sequence ID" value="PZO58679.1"/>
    <property type="molecule type" value="Genomic_DNA"/>
</dbReference>
<protein>
    <submittedName>
        <fullName evidence="12">Heavy metal translocating P-type ATPase</fullName>
    </submittedName>
</protein>
<reference evidence="13" key="1">
    <citation type="submission" date="2018-04" db="EMBL/GenBank/DDBJ databases">
        <authorList>
            <person name="Cornet L."/>
        </authorList>
    </citation>
    <scope>NUCLEOTIDE SEQUENCE [LARGE SCALE GENOMIC DNA]</scope>
</reference>
<dbReference type="GO" id="GO:0016887">
    <property type="term" value="F:ATP hydrolysis activity"/>
    <property type="evidence" value="ECO:0007669"/>
    <property type="project" value="InterPro"/>
</dbReference>
<comment type="similarity">
    <text evidence="2 10">Belongs to the cation transport ATPase (P-type) (TC 3.A.3) family. Type IB subfamily.</text>
</comment>
<evidence type="ECO:0000256" key="3">
    <source>
        <dbReference type="ARBA" id="ARBA00022692"/>
    </source>
</evidence>
<evidence type="ECO:0000256" key="8">
    <source>
        <dbReference type="ARBA" id="ARBA00022989"/>
    </source>
</evidence>
<comment type="subcellular location">
    <subcellularLocation>
        <location evidence="1">Cell membrane</location>
        <topology evidence="1">Multi-pass membrane protein</topology>
    </subcellularLocation>
</comment>
<name>A0A2W4XW27_9CYAN</name>
<dbReference type="SFLD" id="SFLDF00027">
    <property type="entry name" value="p-type_atpase"/>
    <property type="match status" value="1"/>
</dbReference>
<evidence type="ECO:0000256" key="7">
    <source>
        <dbReference type="ARBA" id="ARBA00022967"/>
    </source>
</evidence>
<dbReference type="GO" id="GO:0043682">
    <property type="term" value="F:P-type divalent copper transporter activity"/>
    <property type="evidence" value="ECO:0007669"/>
    <property type="project" value="TreeGrafter"/>
</dbReference>
<dbReference type="InterPro" id="IPR059000">
    <property type="entry name" value="ATPase_P-type_domA"/>
</dbReference>